<reference evidence="15" key="2">
    <citation type="submission" date="2025-09" db="UniProtKB">
        <authorList>
            <consortium name="Ensembl"/>
        </authorList>
    </citation>
    <scope>IDENTIFICATION</scope>
</reference>
<dbReference type="GeneTree" id="ENSGT00950000183140"/>
<dbReference type="RefSeq" id="XP_015342041.1">
    <property type="nucleotide sequence ID" value="XM_015486555.2"/>
</dbReference>
<keyword evidence="6" id="KW-0963">Cytoplasm</keyword>
<feature type="region of interest" description="Disordered" evidence="12">
    <location>
        <begin position="238"/>
        <end position="259"/>
    </location>
</feature>
<dbReference type="GO" id="GO:0072559">
    <property type="term" value="C:NLRP3 inflammasome complex"/>
    <property type="evidence" value="ECO:0007669"/>
    <property type="project" value="Ensembl"/>
</dbReference>
<evidence type="ECO:0000256" key="4">
    <source>
        <dbReference type="ARBA" id="ARBA00022452"/>
    </source>
</evidence>
<keyword evidence="5" id="KW-1003">Cell membrane</keyword>
<evidence type="ECO:0000256" key="1">
    <source>
        <dbReference type="ARBA" id="ARBA00004514"/>
    </source>
</evidence>
<evidence type="ECO:0000259" key="14">
    <source>
        <dbReference type="Pfam" id="PF17708"/>
    </source>
</evidence>
<feature type="domain" description="Gasdermin pore forming" evidence="13">
    <location>
        <begin position="4"/>
        <end position="241"/>
    </location>
</feature>
<evidence type="ECO:0000256" key="12">
    <source>
        <dbReference type="SAM" id="MobiDB-lite"/>
    </source>
</evidence>
<dbReference type="GO" id="GO:0022829">
    <property type="term" value="F:wide pore channel activity"/>
    <property type="evidence" value="ECO:0007669"/>
    <property type="project" value="Ensembl"/>
</dbReference>
<evidence type="ECO:0000256" key="11">
    <source>
        <dbReference type="ARBA" id="ARBA00023288"/>
    </source>
</evidence>
<comment type="subcellular location">
    <subcellularLocation>
        <location evidence="2">Cell membrane</location>
        <topology evidence="2">Multi-pass membrane protein</topology>
    </subcellularLocation>
    <subcellularLocation>
        <location evidence="1">Cytoplasm</location>
        <location evidence="1">Cytosol</location>
    </subcellularLocation>
</comment>
<dbReference type="Pfam" id="PF17708">
    <property type="entry name" value="Gasdermin_C"/>
    <property type="match status" value="1"/>
</dbReference>
<dbReference type="GO" id="GO:0050829">
    <property type="term" value="P:defense response to Gram-negative bacterium"/>
    <property type="evidence" value="ECO:0007669"/>
    <property type="project" value="Ensembl"/>
</dbReference>
<dbReference type="KEGG" id="mmma:107142984"/>
<gene>
    <name evidence="15" type="primary">GSDMD</name>
</gene>
<evidence type="ECO:0000256" key="3">
    <source>
        <dbReference type="ARBA" id="ARBA00009279"/>
    </source>
</evidence>
<dbReference type="PANTHER" id="PTHR16399">
    <property type="entry name" value="GASDERMIN"/>
    <property type="match status" value="1"/>
</dbReference>
<dbReference type="GO" id="GO:0050729">
    <property type="term" value="P:positive regulation of inflammatory response"/>
    <property type="evidence" value="ECO:0007669"/>
    <property type="project" value="Ensembl"/>
</dbReference>
<dbReference type="GO" id="GO:0035655">
    <property type="term" value="P:interleukin-18-mediated signaling pathway"/>
    <property type="evidence" value="ECO:0007669"/>
    <property type="project" value="Ensembl"/>
</dbReference>
<evidence type="ECO:0000313" key="16">
    <source>
        <dbReference type="Proteomes" id="UP000694407"/>
    </source>
</evidence>
<dbReference type="GO" id="GO:0001786">
    <property type="term" value="F:phosphatidylserine binding"/>
    <property type="evidence" value="ECO:0007669"/>
    <property type="project" value="Ensembl"/>
</dbReference>
<accession>A0A8C5Z0M5</accession>
<evidence type="ECO:0000259" key="13">
    <source>
        <dbReference type="Pfam" id="PF04598"/>
    </source>
</evidence>
<keyword evidence="16" id="KW-1185">Reference proteome</keyword>
<dbReference type="Ensembl" id="ENSMMMT00000007906.1">
    <property type="protein sequence ID" value="ENSMMMP00000006958.1"/>
    <property type="gene ID" value="ENSMMMG00000006237.1"/>
</dbReference>
<dbReference type="GO" id="GO:0051260">
    <property type="term" value="P:protein homooligomerization"/>
    <property type="evidence" value="ECO:0007669"/>
    <property type="project" value="Ensembl"/>
</dbReference>
<dbReference type="GO" id="GO:0005546">
    <property type="term" value="F:phosphatidylinositol-4,5-bisphosphate binding"/>
    <property type="evidence" value="ECO:0007669"/>
    <property type="project" value="Ensembl"/>
</dbReference>
<evidence type="ECO:0000256" key="10">
    <source>
        <dbReference type="ARBA" id="ARBA00023139"/>
    </source>
</evidence>
<name>A0A8C5Z0M5_MARMA</name>
<dbReference type="InterPro" id="IPR041263">
    <property type="entry name" value="Gasdermin_PUB"/>
</dbReference>
<evidence type="ECO:0000256" key="8">
    <source>
        <dbReference type="ARBA" id="ARBA00022692"/>
    </source>
</evidence>
<protein>
    <submittedName>
        <fullName evidence="15">Gasdermin D</fullName>
    </submittedName>
</protein>
<dbReference type="GO" id="GO:0070498">
    <property type="term" value="P:interleukin-1-mediated signaling pathway"/>
    <property type="evidence" value="ECO:0007669"/>
    <property type="project" value="Ensembl"/>
</dbReference>
<sequence length="489" mass="53926">MPSAFEALVRSVVRELDHSRELIPVDSLQSSTSYQPYRLLSRKSPSSWFWRPRYTCVNLSIKDILEPDAPEPDLERSGPFHFYDAVDGQLQGSVELGALGQGKISGGAAVSGSCSASMNVCTLRVDPNTWEIMQQERRLRQPEHKILQQLRNRRDNVYVVTEVLQTQEEVKVTQTRKKEGSGQFALPGNMCLQGESQGHLSRKNTVTVPAGSTLAFRVAQLIIGSDWDILFFPDEKQRTFPRSPKGHKPPRGAGSSPKQAFRLSSMLESIHDRLKFLSDGPLEELVVTEDFQGLQAEVQAGSEELEHMEKNLRQQLLGALGRILKDPLALQALESSLEQGLCYGGQVEQLDGPAGAVLECLVLPSRMPVPELAAPVFYLLGALTVLSETQRELLADLLETGTLLEQLKLVEHLLQQSTPWQEQKAMSLPPGLLGSSWGKEAPGWTLLEECGLVLQVGAPHVCWEPQAQGPTCALYASLTLLSGLHEEPC</sequence>
<evidence type="ECO:0000313" key="15">
    <source>
        <dbReference type="Ensembl" id="ENSMMMP00000006958.1"/>
    </source>
</evidence>
<dbReference type="GO" id="GO:0005654">
    <property type="term" value="C:nucleoplasm"/>
    <property type="evidence" value="ECO:0007669"/>
    <property type="project" value="Ensembl"/>
</dbReference>
<keyword evidence="7" id="KW-1210">Necrosis</keyword>
<dbReference type="AlphaFoldDB" id="A0A8C5Z0M5"/>
<dbReference type="OrthoDB" id="9035105at2759"/>
<dbReference type="InterPro" id="IPR040460">
    <property type="entry name" value="Gasdermin_pore"/>
</dbReference>
<comment type="similarity">
    <text evidence="3">Belongs to the gasdermin family.</text>
</comment>
<dbReference type="GO" id="GO:0031966">
    <property type="term" value="C:mitochondrial membrane"/>
    <property type="evidence" value="ECO:0007669"/>
    <property type="project" value="Ensembl"/>
</dbReference>
<proteinExistence type="inferred from homology"/>
<keyword evidence="10" id="KW-0564">Palmitate</keyword>
<reference evidence="15" key="1">
    <citation type="submission" date="2025-08" db="UniProtKB">
        <authorList>
            <consortium name="Ensembl"/>
        </authorList>
    </citation>
    <scope>IDENTIFICATION</scope>
</reference>
<keyword evidence="8" id="KW-0812">Transmembrane</keyword>
<dbReference type="GeneID" id="107142984"/>
<dbReference type="GO" id="GO:0005886">
    <property type="term" value="C:plasma membrane"/>
    <property type="evidence" value="ECO:0007669"/>
    <property type="project" value="UniProtKB-SubCell"/>
</dbReference>
<dbReference type="PANTHER" id="PTHR16399:SF15">
    <property type="entry name" value="GASDERMIN-D"/>
    <property type="match status" value="1"/>
</dbReference>
<dbReference type="InterPro" id="IPR007677">
    <property type="entry name" value="Gasdermin"/>
</dbReference>
<keyword evidence="9" id="KW-0472">Membrane</keyword>
<dbReference type="GO" id="GO:0070300">
    <property type="term" value="F:phosphatidic acid binding"/>
    <property type="evidence" value="ECO:0007669"/>
    <property type="project" value="Ensembl"/>
</dbReference>
<dbReference type="GO" id="GO:0046931">
    <property type="term" value="P:pore complex assembly"/>
    <property type="evidence" value="ECO:0007669"/>
    <property type="project" value="Ensembl"/>
</dbReference>
<evidence type="ECO:0000256" key="7">
    <source>
        <dbReference type="ARBA" id="ARBA00022590"/>
    </source>
</evidence>
<dbReference type="GO" id="GO:0009306">
    <property type="term" value="P:protein secretion"/>
    <property type="evidence" value="ECO:0007669"/>
    <property type="project" value="Ensembl"/>
</dbReference>
<dbReference type="GO" id="GO:0044546">
    <property type="term" value="P:NLRP3 inflammasome complex assembly"/>
    <property type="evidence" value="ECO:0007669"/>
    <property type="project" value="Ensembl"/>
</dbReference>
<evidence type="ECO:0000256" key="9">
    <source>
        <dbReference type="ARBA" id="ARBA00023136"/>
    </source>
</evidence>
<dbReference type="GO" id="GO:0050830">
    <property type="term" value="P:defense response to Gram-positive bacterium"/>
    <property type="evidence" value="ECO:0007669"/>
    <property type="project" value="Ensembl"/>
</dbReference>
<dbReference type="GO" id="GO:0032731">
    <property type="term" value="P:positive regulation of interleukin-1 beta production"/>
    <property type="evidence" value="ECO:0007669"/>
    <property type="project" value="Ensembl"/>
</dbReference>
<dbReference type="GO" id="GO:0051604">
    <property type="term" value="P:protein maturation"/>
    <property type="evidence" value="ECO:0007669"/>
    <property type="project" value="Ensembl"/>
</dbReference>
<evidence type="ECO:0000256" key="6">
    <source>
        <dbReference type="ARBA" id="ARBA00022490"/>
    </source>
</evidence>
<dbReference type="GO" id="GO:0001778">
    <property type="term" value="P:plasma membrane repair"/>
    <property type="evidence" value="ECO:0007669"/>
    <property type="project" value="Ensembl"/>
</dbReference>
<dbReference type="GO" id="GO:0070273">
    <property type="term" value="F:phosphatidylinositol-4-phosphate binding"/>
    <property type="evidence" value="ECO:0007669"/>
    <property type="project" value="Ensembl"/>
</dbReference>
<keyword evidence="11" id="KW-0449">Lipoprotein</keyword>
<dbReference type="GO" id="GO:0005615">
    <property type="term" value="C:extracellular space"/>
    <property type="evidence" value="ECO:0007669"/>
    <property type="project" value="Ensembl"/>
</dbReference>
<feature type="domain" description="Gasdermin PUB" evidence="14">
    <location>
        <begin position="290"/>
        <end position="460"/>
    </location>
</feature>
<keyword evidence="4" id="KW-1134">Transmembrane beta strand</keyword>
<organism evidence="15 16">
    <name type="scientific">Marmota marmota marmota</name>
    <name type="common">Alpine marmot</name>
    <dbReference type="NCBI Taxonomy" id="9994"/>
    <lineage>
        <taxon>Eukaryota</taxon>
        <taxon>Metazoa</taxon>
        <taxon>Chordata</taxon>
        <taxon>Craniata</taxon>
        <taxon>Vertebrata</taxon>
        <taxon>Euteleostomi</taxon>
        <taxon>Mammalia</taxon>
        <taxon>Eutheria</taxon>
        <taxon>Euarchontoglires</taxon>
        <taxon>Glires</taxon>
        <taxon>Rodentia</taxon>
        <taxon>Sciuromorpha</taxon>
        <taxon>Sciuridae</taxon>
        <taxon>Xerinae</taxon>
        <taxon>Marmotini</taxon>
        <taxon>Marmota</taxon>
    </lineage>
</organism>
<dbReference type="Proteomes" id="UP000694407">
    <property type="component" value="Unplaced"/>
</dbReference>
<dbReference type="GO" id="GO:0141201">
    <property type="term" value="P:pyroptotic cell death"/>
    <property type="evidence" value="ECO:0007669"/>
    <property type="project" value="Ensembl"/>
</dbReference>
<dbReference type="GO" id="GO:1901612">
    <property type="term" value="F:cardiolipin binding"/>
    <property type="evidence" value="ECO:0007669"/>
    <property type="project" value="Ensembl"/>
</dbReference>
<evidence type="ECO:0000256" key="2">
    <source>
        <dbReference type="ARBA" id="ARBA00004651"/>
    </source>
</evidence>
<dbReference type="GO" id="GO:0046513">
    <property type="term" value="P:ceramide biosynthetic process"/>
    <property type="evidence" value="ECO:0007669"/>
    <property type="project" value="Ensembl"/>
</dbReference>
<dbReference type="Pfam" id="PF04598">
    <property type="entry name" value="Gasdermin"/>
    <property type="match status" value="1"/>
</dbReference>
<dbReference type="CTD" id="79792"/>
<evidence type="ECO:0000256" key="5">
    <source>
        <dbReference type="ARBA" id="ARBA00022475"/>
    </source>
</evidence>